<sequence length="373" mass="41000">MAIHGQTLIQYMEQLAPKYFAVEHDRIGLQLGTLNKQVKRVLVTLDVTDEVVQEAIEQQIDLIIAHHAIIFRPLGSIDTSTPAGRLYEQLIKHDIAVYISHTNLDVAVGGVNDLLADLAGMEKEGRKLLETVYVDQLSKLVVYVPQSAIAAVEQAAWRAGAGHIGNYSHCSFQSSGTGTFMAEDGTNPYVGEQHKLHREPEIRFECIVPASLQRKVVSSVIKAHPYEEVAYDLLPLQQQGQAYGLGRVGRLLEPTTLGELAERLKRTYSVPALRVVGKLEQKISKIAVLGGMGAKYVRSAKFAGADVIITGDIDFHTAQDALADGISIIDPGHHIEKVMIQGVQAWLTEKCKAERVEVEIIASQVHTEPFTFL</sequence>
<dbReference type="GO" id="GO:0046872">
    <property type="term" value="F:metal ion binding"/>
    <property type="evidence" value="ECO:0007669"/>
    <property type="project" value="UniProtKB-UniRule"/>
</dbReference>
<feature type="binding site" evidence="5">
    <location>
        <position position="333"/>
    </location>
    <ligand>
        <name>a divalent metal cation</name>
        <dbReference type="ChEBI" id="CHEBI:60240"/>
        <label>1</label>
    </ligand>
</feature>
<gene>
    <name evidence="6" type="ORF">J40TS1_09470</name>
</gene>
<dbReference type="InterPro" id="IPR015867">
    <property type="entry name" value="N-reg_PII/ATP_PRibTrfase_C"/>
</dbReference>
<dbReference type="PANTHER" id="PTHR13799:SF14">
    <property type="entry name" value="GTP CYCLOHYDROLASE 1 TYPE 2 HOMOLOG"/>
    <property type="match status" value="1"/>
</dbReference>
<evidence type="ECO:0000256" key="2">
    <source>
        <dbReference type="ARBA" id="ARBA00022112"/>
    </source>
</evidence>
<proteinExistence type="inferred from homology"/>
<evidence type="ECO:0000313" key="7">
    <source>
        <dbReference type="Proteomes" id="UP000683139"/>
    </source>
</evidence>
<dbReference type="FunFam" id="3.30.70.120:FF:000006">
    <property type="entry name" value="GTP cyclohydrolase 1 type 2 homolog"/>
    <property type="match status" value="1"/>
</dbReference>
<keyword evidence="7" id="KW-1185">Reference proteome</keyword>
<dbReference type="GO" id="GO:0005737">
    <property type="term" value="C:cytoplasm"/>
    <property type="evidence" value="ECO:0007669"/>
    <property type="project" value="TreeGrafter"/>
</dbReference>
<dbReference type="EMBL" id="BOSE01000001">
    <property type="protein sequence ID" value="GIP15305.1"/>
    <property type="molecule type" value="Genomic_DNA"/>
</dbReference>
<keyword evidence="3 4" id="KW-0479">Metal-binding</keyword>
<dbReference type="FunFam" id="3.40.1390.30:FF:000001">
    <property type="entry name" value="GTP cyclohydrolase 1 type 2"/>
    <property type="match status" value="1"/>
</dbReference>
<accession>A0A920CWJ5</accession>
<dbReference type="InterPro" id="IPR002678">
    <property type="entry name" value="DUF34/NIF3"/>
</dbReference>
<feature type="binding site" evidence="5">
    <location>
        <position position="66"/>
    </location>
    <ligand>
        <name>a divalent metal cation</name>
        <dbReference type="ChEBI" id="CHEBI:60240"/>
        <label>1</label>
    </ligand>
</feature>
<dbReference type="RefSeq" id="WP_213513526.1">
    <property type="nucleotide sequence ID" value="NZ_BOSE01000001.1"/>
</dbReference>
<feature type="binding site" evidence="5">
    <location>
        <position position="67"/>
    </location>
    <ligand>
        <name>a divalent metal cation</name>
        <dbReference type="ChEBI" id="CHEBI:60240"/>
        <label>1</label>
    </ligand>
</feature>
<feature type="binding site" evidence="5">
    <location>
        <position position="105"/>
    </location>
    <ligand>
        <name>a divalent metal cation</name>
        <dbReference type="ChEBI" id="CHEBI:60240"/>
        <label>1</label>
    </ligand>
</feature>
<dbReference type="Pfam" id="PF01784">
    <property type="entry name" value="DUF34_NIF3"/>
    <property type="match status" value="1"/>
</dbReference>
<protein>
    <recommendedName>
        <fullName evidence="2 4">GTP cyclohydrolase 1 type 2 homolog</fullName>
    </recommendedName>
</protein>
<organism evidence="6 7">
    <name type="scientific">Paenibacillus montaniterrae</name>
    <dbReference type="NCBI Taxonomy" id="429341"/>
    <lineage>
        <taxon>Bacteria</taxon>
        <taxon>Bacillati</taxon>
        <taxon>Bacillota</taxon>
        <taxon>Bacilli</taxon>
        <taxon>Bacillales</taxon>
        <taxon>Paenibacillaceae</taxon>
        <taxon>Paenibacillus</taxon>
    </lineage>
</organism>
<dbReference type="InterPro" id="IPR017221">
    <property type="entry name" value="DUF34/NIF3_bac"/>
</dbReference>
<dbReference type="SUPFAM" id="SSF102705">
    <property type="entry name" value="NIF3 (NGG1p interacting factor 3)-like"/>
    <property type="match status" value="1"/>
</dbReference>
<dbReference type="PIRSF" id="PIRSF037489">
    <property type="entry name" value="UCP037489_NIF3_YqfO"/>
    <property type="match status" value="1"/>
</dbReference>
<dbReference type="PANTHER" id="PTHR13799">
    <property type="entry name" value="NGG1 INTERACTING FACTOR 3"/>
    <property type="match status" value="1"/>
</dbReference>
<evidence type="ECO:0000256" key="1">
    <source>
        <dbReference type="ARBA" id="ARBA00006964"/>
    </source>
</evidence>
<reference evidence="6" key="1">
    <citation type="submission" date="2021-03" db="EMBL/GenBank/DDBJ databases">
        <title>Antimicrobial resistance genes in bacteria isolated from Japanese honey, and their potential for conferring macrolide and lincosamide resistance in the American foulbrood pathogen Paenibacillus larvae.</title>
        <authorList>
            <person name="Okamoto M."/>
            <person name="Kumagai M."/>
            <person name="Kanamori H."/>
            <person name="Takamatsu D."/>
        </authorList>
    </citation>
    <scope>NUCLEOTIDE SEQUENCE</scope>
    <source>
        <strain evidence="6">J40TS1</strain>
    </source>
</reference>
<dbReference type="InterPro" id="IPR036069">
    <property type="entry name" value="DUF34/NIF3_sf"/>
</dbReference>
<dbReference type="AlphaFoldDB" id="A0A920CWJ5"/>
<dbReference type="NCBIfam" id="TIGR00486">
    <property type="entry name" value="YbgI_SA1388"/>
    <property type="match status" value="1"/>
</dbReference>
<evidence type="ECO:0000256" key="5">
    <source>
        <dbReference type="PIRSR" id="PIRSR602678-1"/>
    </source>
</evidence>
<name>A0A920CWJ5_9BACL</name>
<dbReference type="Gene3D" id="3.30.70.120">
    <property type="match status" value="1"/>
</dbReference>
<dbReference type="Proteomes" id="UP000683139">
    <property type="component" value="Unassembled WGS sequence"/>
</dbReference>
<comment type="caution">
    <text evidence="6">The sequence shown here is derived from an EMBL/GenBank/DDBJ whole genome shotgun (WGS) entry which is preliminary data.</text>
</comment>
<evidence type="ECO:0000313" key="6">
    <source>
        <dbReference type="EMBL" id="GIP15305.1"/>
    </source>
</evidence>
<feature type="binding site" evidence="5">
    <location>
        <position position="336"/>
    </location>
    <ligand>
        <name>a divalent metal cation</name>
        <dbReference type="ChEBI" id="CHEBI:60240"/>
        <label>1</label>
    </ligand>
</feature>
<evidence type="ECO:0000256" key="4">
    <source>
        <dbReference type="PIRNR" id="PIRNR037489"/>
    </source>
</evidence>
<evidence type="ECO:0000256" key="3">
    <source>
        <dbReference type="ARBA" id="ARBA00022723"/>
    </source>
</evidence>
<dbReference type="Gene3D" id="3.40.1390.30">
    <property type="entry name" value="NIF3 (NGG1p interacting factor 3)-like"/>
    <property type="match status" value="1"/>
</dbReference>
<comment type="similarity">
    <text evidence="1 4">Belongs to the GTP cyclohydrolase I type 2/NIF3 family.</text>
</comment>